<evidence type="ECO:0000256" key="11">
    <source>
        <dbReference type="PIRSR" id="PIRSR006268-2"/>
    </source>
</evidence>
<dbReference type="Gene3D" id="3.10.520.10">
    <property type="entry name" value="ApbE-like domains"/>
    <property type="match status" value="1"/>
</dbReference>
<name>A0A1W1Y2G2_9LACT</name>
<proteinExistence type="inferred from homology"/>
<dbReference type="PIRSF" id="PIRSF006268">
    <property type="entry name" value="ApbE"/>
    <property type="match status" value="1"/>
</dbReference>
<gene>
    <name evidence="12" type="ORF">SAMN04487984_0154</name>
</gene>
<keyword evidence="7 10" id="KW-0460">Magnesium</keyword>
<dbReference type="Proteomes" id="UP000243884">
    <property type="component" value="Unassembled WGS sequence"/>
</dbReference>
<evidence type="ECO:0000256" key="4">
    <source>
        <dbReference type="ARBA" id="ARBA00022679"/>
    </source>
</evidence>
<comment type="similarity">
    <text evidence="10">Belongs to the ApbE family.</text>
</comment>
<dbReference type="EMBL" id="FWXK01000001">
    <property type="protein sequence ID" value="SMC30353.1"/>
    <property type="molecule type" value="Genomic_DNA"/>
</dbReference>
<protein>
    <recommendedName>
        <fullName evidence="2 10">FAD:protein FMN transferase</fullName>
        <ecNumber evidence="1 10">2.7.1.180</ecNumber>
    </recommendedName>
    <alternativeName>
        <fullName evidence="8 10">Flavin transferase</fullName>
    </alternativeName>
</protein>
<dbReference type="InterPro" id="IPR024932">
    <property type="entry name" value="ApbE"/>
</dbReference>
<keyword evidence="6 10" id="KW-0274">FAD</keyword>
<feature type="binding site" evidence="11">
    <location>
        <position position="267"/>
    </location>
    <ligand>
        <name>Mg(2+)</name>
        <dbReference type="ChEBI" id="CHEBI:18420"/>
    </ligand>
</feature>
<evidence type="ECO:0000256" key="10">
    <source>
        <dbReference type="PIRNR" id="PIRNR006268"/>
    </source>
</evidence>
<dbReference type="SUPFAM" id="SSF143631">
    <property type="entry name" value="ApbE-like"/>
    <property type="match status" value="1"/>
</dbReference>
<evidence type="ECO:0000256" key="1">
    <source>
        <dbReference type="ARBA" id="ARBA00011955"/>
    </source>
</evidence>
<dbReference type="GO" id="GO:0016740">
    <property type="term" value="F:transferase activity"/>
    <property type="evidence" value="ECO:0007669"/>
    <property type="project" value="UniProtKB-UniRule"/>
</dbReference>
<keyword evidence="4 10" id="KW-0808">Transferase</keyword>
<organism evidence="12 13">
    <name type="scientific">Aerococcus suis</name>
    <dbReference type="NCBI Taxonomy" id="371602"/>
    <lineage>
        <taxon>Bacteria</taxon>
        <taxon>Bacillati</taxon>
        <taxon>Bacillota</taxon>
        <taxon>Bacilli</taxon>
        <taxon>Lactobacillales</taxon>
        <taxon>Aerococcaceae</taxon>
        <taxon>Aerococcus</taxon>
    </lineage>
</organism>
<evidence type="ECO:0000256" key="5">
    <source>
        <dbReference type="ARBA" id="ARBA00022723"/>
    </source>
</evidence>
<dbReference type="GO" id="GO:0046872">
    <property type="term" value="F:metal ion binding"/>
    <property type="evidence" value="ECO:0007669"/>
    <property type="project" value="UniProtKB-UniRule"/>
</dbReference>
<keyword evidence="3 10" id="KW-0285">Flavoprotein</keyword>
<evidence type="ECO:0000256" key="8">
    <source>
        <dbReference type="ARBA" id="ARBA00031306"/>
    </source>
</evidence>
<dbReference type="STRING" id="371602.SAMN04487984_0154"/>
<dbReference type="PANTHER" id="PTHR30040:SF2">
    <property type="entry name" value="FAD:PROTEIN FMN TRANSFERASE"/>
    <property type="match status" value="1"/>
</dbReference>
<accession>A0A1W1Y2G2</accession>
<dbReference type="AlphaFoldDB" id="A0A1W1Y2G2"/>
<evidence type="ECO:0000256" key="7">
    <source>
        <dbReference type="ARBA" id="ARBA00022842"/>
    </source>
</evidence>
<keyword evidence="13" id="KW-1185">Reference proteome</keyword>
<feature type="binding site" evidence="11">
    <location>
        <position position="147"/>
    </location>
    <ligand>
        <name>Mg(2+)</name>
        <dbReference type="ChEBI" id="CHEBI:18420"/>
    </ligand>
</feature>
<evidence type="ECO:0000256" key="6">
    <source>
        <dbReference type="ARBA" id="ARBA00022827"/>
    </source>
</evidence>
<evidence type="ECO:0000256" key="9">
    <source>
        <dbReference type="ARBA" id="ARBA00048540"/>
    </source>
</evidence>
<reference evidence="13" key="1">
    <citation type="submission" date="2017-04" db="EMBL/GenBank/DDBJ databases">
        <authorList>
            <person name="Varghese N."/>
            <person name="Submissions S."/>
        </authorList>
    </citation>
    <scope>NUCLEOTIDE SEQUENCE [LARGE SCALE GENOMIC DNA]</scope>
    <source>
        <strain evidence="13">DSM 21500</strain>
    </source>
</reference>
<comment type="catalytic activity">
    <reaction evidence="9 10">
        <text>L-threonyl-[protein] + FAD = FMN-L-threonyl-[protein] + AMP + H(+)</text>
        <dbReference type="Rhea" id="RHEA:36847"/>
        <dbReference type="Rhea" id="RHEA-COMP:11060"/>
        <dbReference type="Rhea" id="RHEA-COMP:11061"/>
        <dbReference type="ChEBI" id="CHEBI:15378"/>
        <dbReference type="ChEBI" id="CHEBI:30013"/>
        <dbReference type="ChEBI" id="CHEBI:57692"/>
        <dbReference type="ChEBI" id="CHEBI:74257"/>
        <dbReference type="ChEBI" id="CHEBI:456215"/>
        <dbReference type="EC" id="2.7.1.180"/>
    </reaction>
</comment>
<evidence type="ECO:0000313" key="12">
    <source>
        <dbReference type="EMBL" id="SMC30353.1"/>
    </source>
</evidence>
<comment type="cofactor">
    <cofactor evidence="11">
        <name>Mg(2+)</name>
        <dbReference type="ChEBI" id="CHEBI:18420"/>
    </cofactor>
    <cofactor evidence="11">
        <name>Mn(2+)</name>
        <dbReference type="ChEBI" id="CHEBI:29035"/>
    </cofactor>
    <text evidence="11">Magnesium. Can also use manganese.</text>
</comment>
<dbReference type="EC" id="2.7.1.180" evidence="1 10"/>
<evidence type="ECO:0000313" key="13">
    <source>
        <dbReference type="Proteomes" id="UP000243884"/>
    </source>
</evidence>
<evidence type="ECO:0000256" key="3">
    <source>
        <dbReference type="ARBA" id="ARBA00022630"/>
    </source>
</evidence>
<keyword evidence="12" id="KW-0449">Lipoprotein</keyword>
<evidence type="ECO:0000256" key="2">
    <source>
        <dbReference type="ARBA" id="ARBA00016337"/>
    </source>
</evidence>
<sequence length="309" mass="34266">MSYAKRTVRLMGTIIDIAITHPLAKELCQDVVTLLKQYNQRFSANDSTSELSQINQQAGIQPVTVHPELFELIAIGKQHSLAQPSYLNIAIGPLIKAWRIGFSDAHKPSQEDIDYALQYINPEDIIINPVNSSVFLRKKGMEIDLGALAKGYIADRIMAYLEQKNVQNALLNLGGNLVTLGAPSHRDDKKWRVGVQDPMQPRGQNKFVIKMGPGSIVTSGIYERVLKIDGQTYHHIFDSDTGYPMATDIASMTIISKQSVDGEIWTTRLFGLPADDIIATVNKEPGIEAIVIKQSGDILTSQHIMQFLL</sequence>
<dbReference type="InterPro" id="IPR003374">
    <property type="entry name" value="ApbE-like_sf"/>
</dbReference>
<dbReference type="PANTHER" id="PTHR30040">
    <property type="entry name" value="THIAMINE BIOSYNTHESIS LIPOPROTEIN APBE"/>
    <property type="match status" value="1"/>
</dbReference>
<keyword evidence="5 10" id="KW-0479">Metal-binding</keyword>
<dbReference type="Pfam" id="PF02424">
    <property type="entry name" value="ApbE"/>
    <property type="match status" value="1"/>
</dbReference>